<keyword evidence="2" id="KW-1185">Reference proteome</keyword>
<protein>
    <submittedName>
        <fullName evidence="1">Uncharacterized protein</fullName>
    </submittedName>
</protein>
<organism evidence="1 2">
    <name type="scientific">Tritrichomonas musculus</name>
    <dbReference type="NCBI Taxonomy" id="1915356"/>
    <lineage>
        <taxon>Eukaryota</taxon>
        <taxon>Metamonada</taxon>
        <taxon>Parabasalia</taxon>
        <taxon>Tritrichomonadida</taxon>
        <taxon>Tritrichomonadidae</taxon>
        <taxon>Tritrichomonas</taxon>
    </lineage>
</organism>
<accession>A0ABR2JYR7</accession>
<evidence type="ECO:0000313" key="2">
    <source>
        <dbReference type="Proteomes" id="UP001470230"/>
    </source>
</evidence>
<proteinExistence type="predicted"/>
<evidence type="ECO:0000313" key="1">
    <source>
        <dbReference type="EMBL" id="KAK8883611.1"/>
    </source>
</evidence>
<dbReference type="Proteomes" id="UP001470230">
    <property type="component" value="Unassembled WGS sequence"/>
</dbReference>
<dbReference type="EMBL" id="JAPFFF010000008">
    <property type="protein sequence ID" value="KAK8883611.1"/>
    <property type="molecule type" value="Genomic_DNA"/>
</dbReference>
<comment type="caution">
    <text evidence="1">The sequence shown here is derived from an EMBL/GenBank/DDBJ whole genome shotgun (WGS) entry which is preliminary data.</text>
</comment>
<reference evidence="1 2" key="1">
    <citation type="submission" date="2024-04" db="EMBL/GenBank/DDBJ databases">
        <title>Tritrichomonas musculus Genome.</title>
        <authorList>
            <person name="Alves-Ferreira E."/>
            <person name="Grigg M."/>
            <person name="Lorenzi H."/>
            <person name="Galac M."/>
        </authorList>
    </citation>
    <scope>NUCLEOTIDE SEQUENCE [LARGE SCALE GENOMIC DNA]</scope>
    <source>
        <strain evidence="1 2">EAF2021</strain>
    </source>
</reference>
<gene>
    <name evidence="1" type="ORF">M9Y10_042705</name>
</gene>
<sequence length="207" mass="24545">MRRIKHKEASILFLIDATKCNKDNLRSIFLEVEDTAFDFYATKRSYHFSYSSICYTDEGQPLIRDFDDNIEEFSNSHDEKIDFINNLPGEPITTPIDYSNLLMTCYTNLREREGKKIIVWIASRPALGERFCGEVGHHKEEEKFVHILQDFFKDVDFFCLYLNEGAQKMFDEMQSIHQDNSNNQFVIYDFGKRRWLDTNFITDLLNE</sequence>
<name>A0ABR2JYR7_9EUKA</name>